<comment type="caution">
    <text evidence="1">The sequence shown here is derived from an EMBL/GenBank/DDBJ whole genome shotgun (WGS) entry which is preliminary data.</text>
</comment>
<name>A0A8T0HNW6_CERPU</name>
<organism evidence="1 2">
    <name type="scientific">Ceratodon purpureus</name>
    <name type="common">Fire moss</name>
    <name type="synonym">Dicranum purpureum</name>
    <dbReference type="NCBI Taxonomy" id="3225"/>
    <lineage>
        <taxon>Eukaryota</taxon>
        <taxon>Viridiplantae</taxon>
        <taxon>Streptophyta</taxon>
        <taxon>Embryophyta</taxon>
        <taxon>Bryophyta</taxon>
        <taxon>Bryophytina</taxon>
        <taxon>Bryopsida</taxon>
        <taxon>Dicranidae</taxon>
        <taxon>Pseudoditrichales</taxon>
        <taxon>Ditrichaceae</taxon>
        <taxon>Ceratodon</taxon>
    </lineage>
</organism>
<proteinExistence type="predicted"/>
<reference evidence="1" key="1">
    <citation type="submission" date="2020-06" db="EMBL/GenBank/DDBJ databases">
        <title>WGS assembly of Ceratodon purpureus strain R40.</title>
        <authorList>
            <person name="Carey S.B."/>
            <person name="Jenkins J."/>
            <person name="Shu S."/>
            <person name="Lovell J.T."/>
            <person name="Sreedasyam A."/>
            <person name="Maumus F."/>
            <person name="Tiley G.P."/>
            <person name="Fernandez-Pozo N."/>
            <person name="Barry K."/>
            <person name="Chen C."/>
            <person name="Wang M."/>
            <person name="Lipzen A."/>
            <person name="Daum C."/>
            <person name="Saski C.A."/>
            <person name="Payton A.C."/>
            <person name="Mcbreen J.C."/>
            <person name="Conrad R.E."/>
            <person name="Kollar L.M."/>
            <person name="Olsson S."/>
            <person name="Huttunen S."/>
            <person name="Landis J.B."/>
            <person name="Wickett N.J."/>
            <person name="Johnson M.G."/>
            <person name="Rensing S.A."/>
            <person name="Grimwood J."/>
            <person name="Schmutz J."/>
            <person name="Mcdaniel S.F."/>
        </authorList>
    </citation>
    <scope>NUCLEOTIDE SEQUENCE</scope>
    <source>
        <strain evidence="1">R40</strain>
    </source>
</reference>
<sequence>MQTYGAKGKDSLHKLEELFTLPSNKKITRSLLQLMCSSNLTPDLEEEDLFKKQKEVKLALLEYQRHFLKDSVFYSVKQFMESSYLVPEHHIKVQSSYSIVYSS</sequence>
<gene>
    <name evidence="1" type="ORF">KC19_VG096700</name>
</gene>
<evidence type="ECO:0000313" key="2">
    <source>
        <dbReference type="Proteomes" id="UP000822688"/>
    </source>
</evidence>
<dbReference type="Proteomes" id="UP000822688">
    <property type="component" value="Chromosome V"/>
</dbReference>
<dbReference type="AlphaFoldDB" id="A0A8T0HNW6"/>
<keyword evidence="2" id="KW-1185">Reference proteome</keyword>
<accession>A0A8T0HNW6</accession>
<dbReference type="EMBL" id="CM026426">
    <property type="protein sequence ID" value="KAG0572455.1"/>
    <property type="molecule type" value="Genomic_DNA"/>
</dbReference>
<evidence type="ECO:0000313" key="1">
    <source>
        <dbReference type="EMBL" id="KAG0572455.1"/>
    </source>
</evidence>
<protein>
    <submittedName>
        <fullName evidence="1">Uncharacterized protein</fullName>
    </submittedName>
</protein>